<dbReference type="InterPro" id="IPR050469">
    <property type="entry name" value="Diguanylate_Cyclase"/>
</dbReference>
<evidence type="ECO:0000313" key="4">
    <source>
        <dbReference type="Proteomes" id="UP001236014"/>
    </source>
</evidence>
<dbReference type="GO" id="GO:0043709">
    <property type="term" value="P:cell adhesion involved in single-species biofilm formation"/>
    <property type="evidence" value="ECO:0007669"/>
    <property type="project" value="TreeGrafter"/>
</dbReference>
<feature type="transmembrane region" description="Helical" evidence="1">
    <location>
        <begin position="95"/>
        <end position="120"/>
    </location>
</feature>
<dbReference type="PROSITE" id="PS50887">
    <property type="entry name" value="GGDEF"/>
    <property type="match status" value="1"/>
</dbReference>
<dbReference type="PANTHER" id="PTHR45138">
    <property type="entry name" value="REGULATORY COMPONENTS OF SENSORY TRANSDUCTION SYSTEM"/>
    <property type="match status" value="1"/>
</dbReference>
<feature type="domain" description="GGDEF" evidence="2">
    <location>
        <begin position="281"/>
        <end position="420"/>
    </location>
</feature>
<feature type="transmembrane region" description="Helical" evidence="1">
    <location>
        <begin position="140"/>
        <end position="158"/>
    </location>
</feature>
<proteinExistence type="predicted"/>
<reference evidence="3 4" key="1">
    <citation type="submission" date="2023-06" db="EMBL/GenBank/DDBJ databases">
        <authorList>
            <person name="Oyuntsetseg B."/>
            <person name="Kim S.B."/>
        </authorList>
    </citation>
    <scope>NUCLEOTIDE SEQUENCE [LARGE SCALE GENOMIC DNA]</scope>
    <source>
        <strain evidence="3 4">2-15</strain>
    </source>
</reference>
<dbReference type="SUPFAM" id="SSF55073">
    <property type="entry name" value="Nucleotide cyclase"/>
    <property type="match status" value="1"/>
</dbReference>
<keyword evidence="1" id="KW-1133">Transmembrane helix</keyword>
<dbReference type="InterPro" id="IPR029787">
    <property type="entry name" value="Nucleotide_cyclase"/>
</dbReference>
<dbReference type="SMART" id="SM00267">
    <property type="entry name" value="GGDEF"/>
    <property type="match status" value="1"/>
</dbReference>
<dbReference type="GO" id="GO:0052621">
    <property type="term" value="F:diguanylate cyclase activity"/>
    <property type="evidence" value="ECO:0007669"/>
    <property type="project" value="UniProtKB-EC"/>
</dbReference>
<dbReference type="EMBL" id="CP127294">
    <property type="protein sequence ID" value="WIX80955.1"/>
    <property type="molecule type" value="Genomic_DNA"/>
</dbReference>
<evidence type="ECO:0000259" key="2">
    <source>
        <dbReference type="PROSITE" id="PS50887"/>
    </source>
</evidence>
<protein>
    <submittedName>
        <fullName evidence="3">GGDEF domain-containing protein</fullName>
        <ecNumber evidence="3">2.7.7.65</ecNumber>
    </submittedName>
</protein>
<sequence length="430" mass="45522">MVTSGERSGQGAVAAIKGWALWSRPRRWIAVTLTSMVVAVILAVVCSLLVPVTAGQLELFALISGLAVAQTEITRQIERQRRMLSRGPHINVTSVWLLPAALLVPPQLVAALAVLLYVYLAFRSWNGTRPGEAHRVAANATTMILSGFGAALAGHLAGSHGVTMVAAAALGYFAVNTALTGLGLYLADPANATPSSCLGTMDDNLLETSILCVGGLLTMVLTNEPLLSVLVILPLYVLQRSVLIKRLEDLATTDQKTQLLNATTWQDGAQREVSRAERENGSFGALMIDLDHFKSINDTFGHLAGDDVLKAVAAVVKQETRAHDLVGRFGGEEFVALLPSTSKEDAIVTAERIRQRISELVIQTRTNEGEAVAISERTASIGVASFPMDGTSVDEVMASADAAVYAAKHGGRNRVIGAVSSPVRELAAVA</sequence>
<dbReference type="GO" id="GO:0005886">
    <property type="term" value="C:plasma membrane"/>
    <property type="evidence" value="ECO:0007669"/>
    <property type="project" value="TreeGrafter"/>
</dbReference>
<dbReference type="EC" id="2.7.7.65" evidence="3"/>
<dbReference type="InterPro" id="IPR043128">
    <property type="entry name" value="Rev_trsase/Diguanyl_cyclase"/>
</dbReference>
<keyword evidence="1" id="KW-0812">Transmembrane</keyword>
<dbReference type="CDD" id="cd01949">
    <property type="entry name" value="GGDEF"/>
    <property type="match status" value="1"/>
</dbReference>
<dbReference type="FunFam" id="3.30.70.270:FF:000001">
    <property type="entry name" value="Diguanylate cyclase domain protein"/>
    <property type="match status" value="1"/>
</dbReference>
<feature type="transmembrane region" description="Helical" evidence="1">
    <location>
        <begin position="56"/>
        <end position="74"/>
    </location>
</feature>
<feature type="transmembrane region" description="Helical" evidence="1">
    <location>
        <begin position="28"/>
        <end position="50"/>
    </location>
</feature>
<name>A0A9Y2IKQ3_9PSEU</name>
<feature type="transmembrane region" description="Helical" evidence="1">
    <location>
        <begin position="208"/>
        <end position="238"/>
    </location>
</feature>
<dbReference type="InterPro" id="IPR000160">
    <property type="entry name" value="GGDEF_dom"/>
</dbReference>
<keyword evidence="4" id="KW-1185">Reference proteome</keyword>
<keyword evidence="3" id="KW-0548">Nucleotidyltransferase</keyword>
<dbReference type="KEGG" id="acab:QRX50_09440"/>
<evidence type="ECO:0000313" key="3">
    <source>
        <dbReference type="EMBL" id="WIX80955.1"/>
    </source>
</evidence>
<dbReference type="GO" id="GO:1902201">
    <property type="term" value="P:negative regulation of bacterial-type flagellum-dependent cell motility"/>
    <property type="evidence" value="ECO:0007669"/>
    <property type="project" value="TreeGrafter"/>
</dbReference>
<dbReference type="Pfam" id="PF00990">
    <property type="entry name" value="GGDEF"/>
    <property type="match status" value="1"/>
</dbReference>
<dbReference type="AlphaFoldDB" id="A0A9Y2IKQ3"/>
<dbReference type="RefSeq" id="WP_285971569.1">
    <property type="nucleotide sequence ID" value="NZ_CP127294.1"/>
</dbReference>
<dbReference type="Gene3D" id="3.30.70.270">
    <property type="match status" value="1"/>
</dbReference>
<gene>
    <name evidence="3" type="ORF">QRX50_09440</name>
</gene>
<dbReference type="PANTHER" id="PTHR45138:SF9">
    <property type="entry name" value="DIGUANYLATE CYCLASE DGCM-RELATED"/>
    <property type="match status" value="1"/>
</dbReference>
<accession>A0A9Y2IKQ3</accession>
<feature type="transmembrane region" description="Helical" evidence="1">
    <location>
        <begin position="165"/>
        <end position="186"/>
    </location>
</feature>
<keyword evidence="1" id="KW-0472">Membrane</keyword>
<keyword evidence="3" id="KW-0808">Transferase</keyword>
<dbReference type="NCBIfam" id="TIGR00254">
    <property type="entry name" value="GGDEF"/>
    <property type="match status" value="1"/>
</dbReference>
<evidence type="ECO:0000256" key="1">
    <source>
        <dbReference type="SAM" id="Phobius"/>
    </source>
</evidence>
<dbReference type="Proteomes" id="UP001236014">
    <property type="component" value="Chromosome"/>
</dbReference>
<organism evidence="3 4">
    <name type="scientific">Amycolatopsis carbonis</name>
    <dbReference type="NCBI Taxonomy" id="715471"/>
    <lineage>
        <taxon>Bacteria</taxon>
        <taxon>Bacillati</taxon>
        <taxon>Actinomycetota</taxon>
        <taxon>Actinomycetes</taxon>
        <taxon>Pseudonocardiales</taxon>
        <taxon>Pseudonocardiaceae</taxon>
        <taxon>Amycolatopsis</taxon>
    </lineage>
</organism>